<dbReference type="Gene3D" id="1.25.40.10">
    <property type="entry name" value="Tetratricopeptide repeat domain"/>
    <property type="match status" value="1"/>
</dbReference>
<protein>
    <submittedName>
        <fullName evidence="1">Uncharacterized protein</fullName>
    </submittedName>
</protein>
<keyword evidence="2" id="KW-1185">Reference proteome</keyword>
<evidence type="ECO:0000313" key="2">
    <source>
        <dbReference type="Proteomes" id="UP001215598"/>
    </source>
</evidence>
<reference evidence="1" key="1">
    <citation type="submission" date="2023-03" db="EMBL/GenBank/DDBJ databases">
        <title>Massive genome expansion in bonnet fungi (Mycena s.s.) driven by repeated elements and novel gene families across ecological guilds.</title>
        <authorList>
            <consortium name="Lawrence Berkeley National Laboratory"/>
            <person name="Harder C.B."/>
            <person name="Miyauchi S."/>
            <person name="Viragh M."/>
            <person name="Kuo A."/>
            <person name="Thoen E."/>
            <person name="Andreopoulos B."/>
            <person name="Lu D."/>
            <person name="Skrede I."/>
            <person name="Drula E."/>
            <person name="Henrissat B."/>
            <person name="Morin E."/>
            <person name="Kohler A."/>
            <person name="Barry K."/>
            <person name="LaButti K."/>
            <person name="Morin E."/>
            <person name="Salamov A."/>
            <person name="Lipzen A."/>
            <person name="Mereny Z."/>
            <person name="Hegedus B."/>
            <person name="Baldrian P."/>
            <person name="Stursova M."/>
            <person name="Weitz H."/>
            <person name="Taylor A."/>
            <person name="Grigoriev I.V."/>
            <person name="Nagy L.G."/>
            <person name="Martin F."/>
            <person name="Kauserud H."/>
        </authorList>
    </citation>
    <scope>NUCLEOTIDE SEQUENCE</scope>
    <source>
        <strain evidence="1">CBHHK182m</strain>
    </source>
</reference>
<dbReference type="Proteomes" id="UP001215598">
    <property type="component" value="Unassembled WGS sequence"/>
</dbReference>
<organism evidence="1 2">
    <name type="scientific">Mycena metata</name>
    <dbReference type="NCBI Taxonomy" id="1033252"/>
    <lineage>
        <taxon>Eukaryota</taxon>
        <taxon>Fungi</taxon>
        <taxon>Dikarya</taxon>
        <taxon>Basidiomycota</taxon>
        <taxon>Agaricomycotina</taxon>
        <taxon>Agaricomycetes</taxon>
        <taxon>Agaricomycetidae</taxon>
        <taxon>Agaricales</taxon>
        <taxon>Marasmiineae</taxon>
        <taxon>Mycenaceae</taxon>
        <taxon>Mycena</taxon>
    </lineage>
</organism>
<accession>A0AAD7MMB8</accession>
<dbReference type="AlphaFoldDB" id="A0AAD7MMB8"/>
<evidence type="ECO:0000313" key="1">
    <source>
        <dbReference type="EMBL" id="KAJ7722700.1"/>
    </source>
</evidence>
<gene>
    <name evidence="1" type="ORF">B0H16DRAFT_1788673</name>
</gene>
<name>A0AAD7MMB8_9AGAR</name>
<proteinExistence type="predicted"/>
<sequence>MLLTYITSWFYTAAGTTYFNSQPNSQHLKFLEKALALSRSIGNSEGQCLALTRMADFKWRIGDFKSSLTISKEGHQLAYQTANLYQVSVAMHMTARSLTVLGDYTGALTQLTRARELLSLCGITGGQLHYILNFQAEIHLQKSEYAEARSIYAIILQDDLLDPSSYLYGLALLNFSLISVLIGATTDTVHLNLDRAQEIFTGGKHELGTVWCTIILADLNLTDGNEASAKTQFQNCLKSAWATSAEVVSYCLKRLADISRWPIELRQATGPVLYLCSAHISREKLAFYTALLFIGDLFIGMDEATAENLFIVALEGFTFMHVHRSRAQNVAAIDARLVALEQGHKMSLAQLAVINAPSTAVNGGEETSGGEVVYSKADEIVTIIE</sequence>
<comment type="caution">
    <text evidence="1">The sequence shown here is derived from an EMBL/GenBank/DDBJ whole genome shotgun (WGS) entry which is preliminary data.</text>
</comment>
<dbReference type="EMBL" id="JARKIB010000217">
    <property type="protein sequence ID" value="KAJ7722700.1"/>
    <property type="molecule type" value="Genomic_DNA"/>
</dbReference>
<dbReference type="SUPFAM" id="SSF48452">
    <property type="entry name" value="TPR-like"/>
    <property type="match status" value="1"/>
</dbReference>
<dbReference type="InterPro" id="IPR011990">
    <property type="entry name" value="TPR-like_helical_dom_sf"/>
</dbReference>